<dbReference type="Proteomes" id="UP001056778">
    <property type="component" value="Chromosome 2"/>
</dbReference>
<organism evidence="1 2">
    <name type="scientific">Holotrichia oblita</name>
    <name type="common">Chafer beetle</name>
    <dbReference type="NCBI Taxonomy" id="644536"/>
    <lineage>
        <taxon>Eukaryota</taxon>
        <taxon>Metazoa</taxon>
        <taxon>Ecdysozoa</taxon>
        <taxon>Arthropoda</taxon>
        <taxon>Hexapoda</taxon>
        <taxon>Insecta</taxon>
        <taxon>Pterygota</taxon>
        <taxon>Neoptera</taxon>
        <taxon>Endopterygota</taxon>
        <taxon>Coleoptera</taxon>
        <taxon>Polyphaga</taxon>
        <taxon>Scarabaeiformia</taxon>
        <taxon>Scarabaeidae</taxon>
        <taxon>Melolonthinae</taxon>
        <taxon>Holotrichia</taxon>
    </lineage>
</organism>
<gene>
    <name evidence="1" type="ORF">MML48_2g00012386</name>
</gene>
<dbReference type="EMBL" id="CM043016">
    <property type="protein sequence ID" value="KAI4469198.1"/>
    <property type="molecule type" value="Genomic_DNA"/>
</dbReference>
<reference evidence="1" key="1">
    <citation type="submission" date="2022-04" db="EMBL/GenBank/DDBJ databases">
        <title>Chromosome-scale genome assembly of Holotrichia oblita Faldermann.</title>
        <authorList>
            <person name="Rongchong L."/>
        </authorList>
    </citation>
    <scope>NUCLEOTIDE SEQUENCE</scope>
    <source>
        <strain evidence="1">81SQS9</strain>
    </source>
</reference>
<proteinExistence type="predicted"/>
<evidence type="ECO:0000313" key="1">
    <source>
        <dbReference type="EMBL" id="KAI4469198.1"/>
    </source>
</evidence>
<comment type="caution">
    <text evidence="1">The sequence shown here is derived from an EMBL/GenBank/DDBJ whole genome shotgun (WGS) entry which is preliminary data.</text>
</comment>
<sequence length="191" mass="21571">MRSSQSAGDVAKTRVSLGSDPLDHSVKNIKPDYVRKCFAAWGMKHDEDTEMMKIFVILGFIALSSATIVSEDYYNPQYHPVDPFVEDRTVRYPKTWIIIEHTPDDIEIEEPESHIRSRRSFQPGAPSFPMPGSNLPTSITSNVEKQGDNTITTLNAQHKTDRYDVGATWSKVVRGPAKSKPNWSIGGTYRW</sequence>
<accession>A0ACB9TQZ1</accession>
<evidence type="ECO:0000313" key="2">
    <source>
        <dbReference type="Proteomes" id="UP001056778"/>
    </source>
</evidence>
<keyword evidence="2" id="KW-1185">Reference proteome</keyword>
<protein>
    <submittedName>
        <fullName evidence="1">Coleoptericin</fullName>
    </submittedName>
</protein>
<name>A0ACB9TQZ1_HOLOL</name>